<organism evidence="2 3">
    <name type="scientific">Lingula anatina</name>
    <name type="common">Brachiopod</name>
    <name type="synonym">Lingula unguis</name>
    <dbReference type="NCBI Taxonomy" id="7574"/>
    <lineage>
        <taxon>Eukaryota</taxon>
        <taxon>Metazoa</taxon>
        <taxon>Spiralia</taxon>
        <taxon>Lophotrochozoa</taxon>
        <taxon>Brachiopoda</taxon>
        <taxon>Linguliformea</taxon>
        <taxon>Lingulata</taxon>
        <taxon>Lingulida</taxon>
        <taxon>Linguloidea</taxon>
        <taxon>Lingulidae</taxon>
        <taxon>Lingula</taxon>
    </lineage>
</organism>
<dbReference type="InterPro" id="IPR036392">
    <property type="entry name" value="PLAT/LH2_dom_sf"/>
</dbReference>
<dbReference type="KEGG" id="lak:106151909"/>
<keyword evidence="2" id="KW-1185">Reference proteome</keyword>
<dbReference type="InParanoid" id="A0A1S3H472"/>
<dbReference type="AlphaFoldDB" id="A0A1S3H472"/>
<sequence>MRMALTLSVFILLTLLQTQNHVTDCARVTYEVIITTGNDKHDGIHAPLRVKVVGSKATLTVGRLDKRIEITKDSRKTLKGSAESLGDIKEAIITIKGDDTIGILKIEVKQQSKILAEFICKCKISGGSKRGIFSKSKCDG</sequence>
<evidence type="ECO:0000256" key="1">
    <source>
        <dbReference type="SAM" id="SignalP"/>
    </source>
</evidence>
<protein>
    <submittedName>
        <fullName evidence="3">Uncharacterized protein LOC106151909</fullName>
    </submittedName>
</protein>
<feature type="signal peptide" evidence="1">
    <location>
        <begin position="1"/>
        <end position="25"/>
    </location>
</feature>
<reference evidence="3" key="1">
    <citation type="submission" date="2025-08" db="UniProtKB">
        <authorList>
            <consortium name="RefSeq"/>
        </authorList>
    </citation>
    <scope>IDENTIFICATION</scope>
    <source>
        <tissue evidence="3">Gonads</tissue>
    </source>
</reference>
<name>A0A1S3H472_LINAN</name>
<gene>
    <name evidence="3" type="primary">LOC106151909</name>
</gene>
<dbReference type="GeneID" id="106151909"/>
<proteinExistence type="predicted"/>
<feature type="chain" id="PRO_5010222739" evidence="1">
    <location>
        <begin position="26"/>
        <end position="140"/>
    </location>
</feature>
<dbReference type="Proteomes" id="UP000085678">
    <property type="component" value="Unplaced"/>
</dbReference>
<evidence type="ECO:0000313" key="2">
    <source>
        <dbReference type="Proteomes" id="UP000085678"/>
    </source>
</evidence>
<accession>A0A1S3H472</accession>
<keyword evidence="1" id="KW-0732">Signal</keyword>
<dbReference type="SUPFAM" id="SSF49723">
    <property type="entry name" value="Lipase/lipooxygenase domain (PLAT/LH2 domain)"/>
    <property type="match status" value="1"/>
</dbReference>
<evidence type="ECO:0000313" key="3">
    <source>
        <dbReference type="RefSeq" id="XP_013380803.1"/>
    </source>
</evidence>
<dbReference type="RefSeq" id="XP_013380803.1">
    <property type="nucleotide sequence ID" value="XM_013525349.1"/>
</dbReference>
<dbReference type="Gene3D" id="2.60.60.20">
    <property type="entry name" value="PLAT/LH2 domain"/>
    <property type="match status" value="1"/>
</dbReference>